<accession>A0A0V1GFN4</accession>
<sequence length="33" mass="3700">MEIGTIAGAASYLALNRTMKLSDLFTLYEYTNQ</sequence>
<dbReference type="EMBL" id="JYDP01002425">
    <property type="protein sequence ID" value="KRY96928.1"/>
    <property type="molecule type" value="Genomic_DNA"/>
</dbReference>
<comment type="caution">
    <text evidence="1">The sequence shown here is derived from an EMBL/GenBank/DDBJ whole genome shotgun (WGS) entry which is preliminary data.</text>
</comment>
<protein>
    <submittedName>
        <fullName evidence="1">Uncharacterized protein</fullName>
    </submittedName>
</protein>
<evidence type="ECO:0000313" key="1">
    <source>
        <dbReference type="EMBL" id="KRY96928.1"/>
    </source>
</evidence>
<dbReference type="AlphaFoldDB" id="A0A0V1GFN4"/>
<organism evidence="1 2">
    <name type="scientific">Trichinella zimbabwensis</name>
    <dbReference type="NCBI Taxonomy" id="268475"/>
    <lineage>
        <taxon>Eukaryota</taxon>
        <taxon>Metazoa</taxon>
        <taxon>Ecdysozoa</taxon>
        <taxon>Nematoda</taxon>
        <taxon>Enoplea</taxon>
        <taxon>Dorylaimia</taxon>
        <taxon>Trichinellida</taxon>
        <taxon>Trichinellidae</taxon>
        <taxon>Trichinella</taxon>
    </lineage>
</organism>
<dbReference type="Proteomes" id="UP000055024">
    <property type="component" value="Unassembled WGS sequence"/>
</dbReference>
<keyword evidence="2" id="KW-1185">Reference proteome</keyword>
<evidence type="ECO:0000313" key="2">
    <source>
        <dbReference type="Proteomes" id="UP000055024"/>
    </source>
</evidence>
<reference evidence="1 2" key="1">
    <citation type="submission" date="2015-01" db="EMBL/GenBank/DDBJ databases">
        <title>Evolution of Trichinella species and genotypes.</title>
        <authorList>
            <person name="Korhonen P.K."/>
            <person name="Edoardo P."/>
            <person name="Giuseppe L.R."/>
            <person name="Gasser R.B."/>
        </authorList>
    </citation>
    <scope>NUCLEOTIDE SEQUENCE [LARGE SCALE GENOMIC DNA]</scope>
    <source>
        <strain evidence="1">ISS1029</strain>
    </source>
</reference>
<proteinExistence type="predicted"/>
<name>A0A0V1GFN4_9BILA</name>
<gene>
    <name evidence="1" type="ORF">T11_4305</name>
</gene>